<protein>
    <submittedName>
        <fullName evidence="2">Uncharacterized protein</fullName>
    </submittedName>
</protein>
<name>C0NEV7_AJECG</name>
<proteinExistence type="predicted"/>
<sequence length="118" mass="13485">MYDFLTHDPPHLKPQKWDICPVIHRLLDKAEILLIVFVFHDICTQMLKPRRFLERWGPTNAKSKQRRIIVPHSLHLANCKLGVMIASDGANDGHSFTKAGRKCPGLPHPKKAGKFDPM</sequence>
<feature type="region of interest" description="Disordered" evidence="1">
    <location>
        <begin position="96"/>
        <end position="118"/>
    </location>
</feature>
<evidence type="ECO:0000313" key="3">
    <source>
        <dbReference type="Proteomes" id="UP000001631"/>
    </source>
</evidence>
<evidence type="ECO:0000256" key="1">
    <source>
        <dbReference type="SAM" id="MobiDB-lite"/>
    </source>
</evidence>
<dbReference type="InParanoid" id="C0NEV7"/>
<dbReference type="AlphaFoldDB" id="C0NEV7"/>
<dbReference type="Proteomes" id="UP000001631">
    <property type="component" value="Unassembled WGS sequence"/>
</dbReference>
<dbReference type="HOGENOM" id="CLU_2072467_0_0_1"/>
<evidence type="ECO:0000313" key="2">
    <source>
        <dbReference type="EMBL" id="EEH09778.1"/>
    </source>
</evidence>
<organism evidence="2 3">
    <name type="scientific">Ajellomyces capsulatus (strain G186AR / H82 / ATCC MYA-2454 / RMSCC 2432)</name>
    <name type="common">Darling's disease fungus</name>
    <name type="synonym">Histoplasma capsulatum</name>
    <dbReference type="NCBI Taxonomy" id="447093"/>
    <lineage>
        <taxon>Eukaryota</taxon>
        <taxon>Fungi</taxon>
        <taxon>Dikarya</taxon>
        <taxon>Ascomycota</taxon>
        <taxon>Pezizomycotina</taxon>
        <taxon>Eurotiomycetes</taxon>
        <taxon>Eurotiomycetidae</taxon>
        <taxon>Onygenales</taxon>
        <taxon>Ajellomycetaceae</taxon>
        <taxon>Histoplasma</taxon>
    </lineage>
</organism>
<reference evidence="2" key="1">
    <citation type="submission" date="2009-02" db="EMBL/GenBank/DDBJ databases">
        <title>The Genome Sequence of Ajellomyces capsulatus strain G186AR.</title>
        <authorList>
            <consortium name="The Broad Institute Genome Sequencing Platform"/>
            <person name="Champion M."/>
            <person name="Cuomo C."/>
            <person name="Ma L.-J."/>
            <person name="Henn M.R."/>
            <person name="Sil A."/>
            <person name="Goldman B."/>
            <person name="Young S.K."/>
            <person name="Kodira C.D."/>
            <person name="Zeng Q."/>
            <person name="Koehrsen M."/>
            <person name="Alvarado L."/>
            <person name="Berlin A."/>
            <person name="Borenstein D."/>
            <person name="Chen Z."/>
            <person name="Engels R."/>
            <person name="Freedman E."/>
            <person name="Gellesch M."/>
            <person name="Goldberg J."/>
            <person name="Griggs A."/>
            <person name="Gujja S."/>
            <person name="Heiman D."/>
            <person name="Hepburn T."/>
            <person name="Howarth C."/>
            <person name="Jen D."/>
            <person name="Larson L."/>
            <person name="Lewis B."/>
            <person name="Mehta T."/>
            <person name="Park D."/>
            <person name="Pearson M."/>
            <person name="Roberts A."/>
            <person name="Saif S."/>
            <person name="Shea T."/>
            <person name="Shenoy N."/>
            <person name="Sisk P."/>
            <person name="Stolte C."/>
            <person name="Sykes S."/>
            <person name="Walk T."/>
            <person name="White J."/>
            <person name="Yandava C."/>
            <person name="Klein B."/>
            <person name="McEwen J.G."/>
            <person name="Puccia R."/>
            <person name="Goldman G.H."/>
            <person name="Felipe M.S."/>
            <person name="Nino-Vega G."/>
            <person name="San-Blas G."/>
            <person name="Taylor J."/>
            <person name="Mendoza L."/>
            <person name="Galagan J."/>
            <person name="Nusbaum C."/>
            <person name="Birren B."/>
        </authorList>
    </citation>
    <scope>NUCLEOTIDE SEQUENCE</scope>
    <source>
        <strain evidence="2">G186AR</strain>
    </source>
</reference>
<dbReference type="EMBL" id="GG663364">
    <property type="protein sequence ID" value="EEH09778.1"/>
    <property type="molecule type" value="Genomic_DNA"/>
</dbReference>
<accession>C0NEV7</accession>
<keyword evidence="3" id="KW-1185">Reference proteome</keyword>
<gene>
    <name evidence="2" type="ORF">HCBG_01423</name>
</gene>
<dbReference type="GeneID" id="69034440"/>
<dbReference type="RefSeq" id="XP_045290259.1">
    <property type="nucleotide sequence ID" value="XM_045428473.1"/>
</dbReference>